<protein>
    <submittedName>
        <fullName evidence="2">Uncharacterized protein</fullName>
    </submittedName>
</protein>
<evidence type="ECO:0000256" key="1">
    <source>
        <dbReference type="SAM" id="Phobius"/>
    </source>
</evidence>
<organism evidence="2 3">
    <name type="scientific">Pterulicium gracile</name>
    <dbReference type="NCBI Taxonomy" id="1884261"/>
    <lineage>
        <taxon>Eukaryota</taxon>
        <taxon>Fungi</taxon>
        <taxon>Dikarya</taxon>
        <taxon>Basidiomycota</taxon>
        <taxon>Agaricomycotina</taxon>
        <taxon>Agaricomycetes</taxon>
        <taxon>Agaricomycetidae</taxon>
        <taxon>Agaricales</taxon>
        <taxon>Pleurotineae</taxon>
        <taxon>Pterulaceae</taxon>
        <taxon>Pterulicium</taxon>
    </lineage>
</organism>
<dbReference type="CDD" id="cd12087">
    <property type="entry name" value="TM_EGFR-like"/>
    <property type="match status" value="1"/>
</dbReference>
<keyword evidence="3" id="KW-1185">Reference proteome</keyword>
<feature type="non-terminal residue" evidence="2">
    <location>
        <position position="224"/>
    </location>
</feature>
<evidence type="ECO:0000313" key="3">
    <source>
        <dbReference type="Proteomes" id="UP000305067"/>
    </source>
</evidence>
<proteinExistence type="predicted"/>
<name>A0A5C3QY96_9AGAR</name>
<sequence length="224" mass="24339">METTDRQASMTFTFCGSAVIALANNEGQSTSVLISINDEPPSILNIANIGTFFEAANLTPLADGQPHRLRTKFSQREDPGVVPALQLLGSIYLPAFKTLEDLDTQTRTWDTMFFAESQTRVNTTTSEGDSKPTNPVEEKGPSIVGPIVGGVLGFIALLALVVLFRRYRKRKVQKGALLPVIDPYIQTSEAAYSKFYPETSDGFSAPVVLANQTVPVPYTKSYGA</sequence>
<dbReference type="AlphaFoldDB" id="A0A5C3QY96"/>
<keyword evidence="1" id="KW-1133">Transmembrane helix</keyword>
<dbReference type="Proteomes" id="UP000305067">
    <property type="component" value="Unassembled WGS sequence"/>
</dbReference>
<keyword evidence="1" id="KW-0812">Transmembrane</keyword>
<reference evidence="2 3" key="1">
    <citation type="journal article" date="2019" name="Nat. Ecol. Evol.">
        <title>Megaphylogeny resolves global patterns of mushroom evolution.</title>
        <authorList>
            <person name="Varga T."/>
            <person name="Krizsan K."/>
            <person name="Foldi C."/>
            <person name="Dima B."/>
            <person name="Sanchez-Garcia M."/>
            <person name="Sanchez-Ramirez S."/>
            <person name="Szollosi G.J."/>
            <person name="Szarkandi J.G."/>
            <person name="Papp V."/>
            <person name="Albert L."/>
            <person name="Andreopoulos W."/>
            <person name="Angelini C."/>
            <person name="Antonin V."/>
            <person name="Barry K.W."/>
            <person name="Bougher N.L."/>
            <person name="Buchanan P."/>
            <person name="Buyck B."/>
            <person name="Bense V."/>
            <person name="Catcheside P."/>
            <person name="Chovatia M."/>
            <person name="Cooper J."/>
            <person name="Damon W."/>
            <person name="Desjardin D."/>
            <person name="Finy P."/>
            <person name="Geml J."/>
            <person name="Haridas S."/>
            <person name="Hughes K."/>
            <person name="Justo A."/>
            <person name="Karasinski D."/>
            <person name="Kautmanova I."/>
            <person name="Kiss B."/>
            <person name="Kocsube S."/>
            <person name="Kotiranta H."/>
            <person name="LaButti K.M."/>
            <person name="Lechner B.E."/>
            <person name="Liimatainen K."/>
            <person name="Lipzen A."/>
            <person name="Lukacs Z."/>
            <person name="Mihaltcheva S."/>
            <person name="Morgado L.N."/>
            <person name="Niskanen T."/>
            <person name="Noordeloos M.E."/>
            <person name="Ohm R.A."/>
            <person name="Ortiz-Santana B."/>
            <person name="Ovrebo C."/>
            <person name="Racz N."/>
            <person name="Riley R."/>
            <person name="Savchenko A."/>
            <person name="Shiryaev A."/>
            <person name="Soop K."/>
            <person name="Spirin V."/>
            <person name="Szebenyi C."/>
            <person name="Tomsovsky M."/>
            <person name="Tulloss R.E."/>
            <person name="Uehling J."/>
            <person name="Grigoriev I.V."/>
            <person name="Vagvolgyi C."/>
            <person name="Papp T."/>
            <person name="Martin F.M."/>
            <person name="Miettinen O."/>
            <person name="Hibbett D.S."/>
            <person name="Nagy L.G."/>
        </authorList>
    </citation>
    <scope>NUCLEOTIDE SEQUENCE [LARGE SCALE GENOMIC DNA]</scope>
    <source>
        <strain evidence="2 3">CBS 309.79</strain>
    </source>
</reference>
<evidence type="ECO:0000313" key="2">
    <source>
        <dbReference type="EMBL" id="TFL05379.1"/>
    </source>
</evidence>
<feature type="transmembrane region" description="Helical" evidence="1">
    <location>
        <begin position="143"/>
        <end position="164"/>
    </location>
</feature>
<dbReference type="EMBL" id="ML178817">
    <property type="protein sequence ID" value="TFL05379.1"/>
    <property type="molecule type" value="Genomic_DNA"/>
</dbReference>
<accession>A0A5C3QY96</accession>
<gene>
    <name evidence="2" type="ORF">BDV98DRAFT_561933</name>
</gene>
<keyword evidence="1" id="KW-0472">Membrane</keyword>